<evidence type="ECO:0000256" key="9">
    <source>
        <dbReference type="ARBA" id="ARBA00022989"/>
    </source>
</evidence>
<evidence type="ECO:0000256" key="13">
    <source>
        <dbReference type="RuleBase" id="RU369069"/>
    </source>
</evidence>
<evidence type="ECO:0000256" key="1">
    <source>
        <dbReference type="ARBA" id="ARBA00001941"/>
    </source>
</evidence>
<evidence type="ECO:0000256" key="8">
    <source>
        <dbReference type="ARBA" id="ARBA00022801"/>
    </source>
</evidence>
<evidence type="ECO:0000256" key="11">
    <source>
        <dbReference type="ARBA" id="ARBA00023136"/>
    </source>
</evidence>
<keyword evidence="7 13" id="KW-0732">Signal</keyword>
<dbReference type="AlphaFoldDB" id="A0A183FRP4"/>
<reference evidence="14 15" key="1">
    <citation type="submission" date="2018-11" db="EMBL/GenBank/DDBJ databases">
        <authorList>
            <consortium name="Pathogen Informatics"/>
        </authorList>
    </citation>
    <scope>NUCLEOTIDE SEQUENCE [LARGE SCALE GENOMIC DNA]</scope>
</reference>
<dbReference type="GO" id="GO:0030178">
    <property type="term" value="P:negative regulation of Wnt signaling pathway"/>
    <property type="evidence" value="ECO:0007669"/>
    <property type="project" value="UniProtKB-UniRule"/>
</dbReference>
<evidence type="ECO:0000313" key="14">
    <source>
        <dbReference type="EMBL" id="VDO85358.1"/>
    </source>
</evidence>
<dbReference type="InterPro" id="IPR002816">
    <property type="entry name" value="TraB/PrgY/GumN_fam"/>
</dbReference>
<evidence type="ECO:0000313" key="15">
    <source>
        <dbReference type="Proteomes" id="UP000050761"/>
    </source>
</evidence>
<evidence type="ECO:0000256" key="3">
    <source>
        <dbReference type="ARBA" id="ARBA00008261"/>
    </source>
</evidence>
<evidence type="ECO:0000256" key="12">
    <source>
        <dbReference type="ARBA" id="ARBA00023180"/>
    </source>
</evidence>
<gene>
    <name evidence="14" type="ORF">HPBE_LOCUS10520</name>
</gene>
<dbReference type="OrthoDB" id="10040378at2759"/>
<keyword evidence="12" id="KW-0325">Glycoprotein</keyword>
<dbReference type="EC" id="3.4.-.-" evidence="13"/>
<dbReference type="GO" id="GO:0016055">
    <property type="term" value="P:Wnt signaling pathway"/>
    <property type="evidence" value="ECO:0007669"/>
    <property type="project" value="UniProtKB-KW"/>
</dbReference>
<comment type="cofactor">
    <cofactor evidence="1">
        <name>Co(2+)</name>
        <dbReference type="ChEBI" id="CHEBI:48828"/>
    </cofactor>
</comment>
<keyword evidence="5" id="KW-0812">Transmembrane</keyword>
<dbReference type="GO" id="GO:0005886">
    <property type="term" value="C:plasma membrane"/>
    <property type="evidence" value="ECO:0007669"/>
    <property type="project" value="UniProtKB-SubCell"/>
</dbReference>
<keyword evidence="13" id="KW-1003">Cell membrane</keyword>
<accession>A0A183FRP4</accession>
<evidence type="ECO:0000256" key="10">
    <source>
        <dbReference type="ARBA" id="ARBA00023049"/>
    </source>
</evidence>
<evidence type="ECO:0000256" key="2">
    <source>
        <dbReference type="ARBA" id="ARBA00004479"/>
    </source>
</evidence>
<dbReference type="InterPro" id="IPR040230">
    <property type="entry name" value="TIKI1/2-like"/>
</dbReference>
<comment type="subcellular location">
    <subcellularLocation>
        <location evidence="13">Cell membrane</location>
        <topology evidence="13">Single-pass type I membrane protein</topology>
    </subcellularLocation>
    <subcellularLocation>
        <location evidence="2">Membrane</location>
        <topology evidence="2">Single-pass type I membrane protein</topology>
    </subcellularLocation>
</comment>
<reference evidence="16" key="2">
    <citation type="submission" date="2019-09" db="UniProtKB">
        <authorList>
            <consortium name="WormBaseParasite"/>
        </authorList>
    </citation>
    <scope>IDENTIFICATION</scope>
</reference>
<dbReference type="Proteomes" id="UP000050761">
    <property type="component" value="Unassembled WGS sequence"/>
</dbReference>
<name>A0A183FRP4_HELPZ</name>
<organism evidence="15 16">
    <name type="scientific">Heligmosomoides polygyrus</name>
    <name type="common">Parasitic roundworm</name>
    <dbReference type="NCBI Taxonomy" id="6339"/>
    <lineage>
        <taxon>Eukaryota</taxon>
        <taxon>Metazoa</taxon>
        <taxon>Ecdysozoa</taxon>
        <taxon>Nematoda</taxon>
        <taxon>Chromadorea</taxon>
        <taxon>Rhabditida</taxon>
        <taxon>Rhabditina</taxon>
        <taxon>Rhabditomorpha</taxon>
        <taxon>Strongyloidea</taxon>
        <taxon>Heligmosomidae</taxon>
        <taxon>Heligmosomoides</taxon>
    </lineage>
</organism>
<dbReference type="GO" id="GO:0006508">
    <property type="term" value="P:proteolysis"/>
    <property type="evidence" value="ECO:0007669"/>
    <property type="project" value="UniProtKB-KW"/>
</dbReference>
<dbReference type="Pfam" id="PF01963">
    <property type="entry name" value="TraB_PrgY_gumN"/>
    <property type="match status" value="2"/>
</dbReference>
<keyword evidence="13" id="KW-0879">Wnt signaling pathway</keyword>
<dbReference type="EMBL" id="UZAH01026788">
    <property type="protein sequence ID" value="VDO85358.1"/>
    <property type="molecule type" value="Genomic_DNA"/>
</dbReference>
<evidence type="ECO:0000256" key="7">
    <source>
        <dbReference type="ARBA" id="ARBA00022729"/>
    </source>
</evidence>
<dbReference type="WBParaSite" id="HPBE_0001051901-mRNA-1">
    <property type="protein sequence ID" value="HPBE_0001051901-mRNA-1"/>
    <property type="gene ID" value="HPBE_0001051901"/>
</dbReference>
<sequence length="448" mass="51785">MFVIEIAQNQEFALTVHKDSKSVPFAVSDRVREAFSYSDTVLLEIDLRNEDTVKRLIRCKNLKRKQTTASYLHPKLHQRIKECESFYKFFVFDGVGCGLELFMEKFQRALINSLQGQEVQGDDSYRMAKDIYDSIVGNWDRKRPEWLLFALYQLCENLINRPSTPMLDVFLANKAHEEEKQIRAIETTREQCNPIATVSQEEERAGRARGKHLFSNCLGTAVVFGAEDEDAFQIIFAINYTVHYLEHLHRTKMLFSVNSHRSLSALVKEYRCGNLDEQYFESNEFSMNGFNMGESEKLRAEKIHRHLRDDIISKRNERMAYRLDQLLSTNPHMTIFTAIGTGHFFGNNSILHHLHNMGYTIRSINDEDVMYNREEQHLSPLMEAACSGAMPDTAGGVKFANFLKDSLDESRYANVLRFPSSSSLLEKHDLRSIACTRIPQEPPSWPLE</sequence>
<comment type="cofactor">
    <cofactor evidence="13">
        <name>Mn(2+)</name>
        <dbReference type="ChEBI" id="CHEBI:29035"/>
    </cofactor>
    <cofactor evidence="13">
        <name>Co(2+)</name>
        <dbReference type="ChEBI" id="CHEBI:48828"/>
    </cofactor>
    <text evidence="13">Divalent metal cations. Mn(2+) or Co(2+).</text>
</comment>
<comment type="similarity">
    <text evidence="3 13">Belongs to the TIKI family.</text>
</comment>
<dbReference type="PANTHER" id="PTHR31120">
    <property type="entry name" value="METALLOPROTEASE TIKI"/>
    <property type="match status" value="1"/>
</dbReference>
<dbReference type="PANTHER" id="PTHR31120:SF6">
    <property type="entry name" value="METALLOPROTEASE TIKI HOMOLOG"/>
    <property type="match status" value="1"/>
</dbReference>
<evidence type="ECO:0000256" key="6">
    <source>
        <dbReference type="ARBA" id="ARBA00022723"/>
    </source>
</evidence>
<evidence type="ECO:0000256" key="4">
    <source>
        <dbReference type="ARBA" id="ARBA00022670"/>
    </source>
</evidence>
<evidence type="ECO:0000313" key="16">
    <source>
        <dbReference type="WBParaSite" id="HPBE_0001051901-mRNA-1"/>
    </source>
</evidence>
<keyword evidence="10 13" id="KW-0482">Metalloprotease</keyword>
<keyword evidence="6 13" id="KW-0479">Metal-binding</keyword>
<dbReference type="GO" id="GO:0004222">
    <property type="term" value="F:metalloendopeptidase activity"/>
    <property type="evidence" value="ECO:0007669"/>
    <property type="project" value="UniProtKB-UniRule"/>
</dbReference>
<keyword evidence="9" id="KW-1133">Transmembrane helix</keyword>
<keyword evidence="15" id="KW-1185">Reference proteome</keyword>
<dbReference type="CDD" id="cd14789">
    <property type="entry name" value="Tiki"/>
    <property type="match status" value="1"/>
</dbReference>
<keyword evidence="4 13" id="KW-0645">Protease</keyword>
<dbReference type="GO" id="GO:0046872">
    <property type="term" value="F:metal ion binding"/>
    <property type="evidence" value="ECO:0007669"/>
    <property type="project" value="UniProtKB-UniRule"/>
</dbReference>
<proteinExistence type="inferred from homology"/>
<accession>A0A3P8CB24</accession>
<keyword evidence="8 13" id="KW-0378">Hydrolase</keyword>
<protein>
    <recommendedName>
        <fullName evidence="13">Metalloprotease TIKI homolog</fullName>
        <ecNumber evidence="13">3.4.-.-</ecNumber>
    </recommendedName>
</protein>
<evidence type="ECO:0000256" key="5">
    <source>
        <dbReference type="ARBA" id="ARBA00022692"/>
    </source>
</evidence>
<keyword evidence="11" id="KW-0472">Membrane</keyword>
<comment type="function">
    <text evidence="13">Metalloprotease that acts as a negative regulator of the Wnt signaling pathway.</text>
</comment>